<sequence length="241" mass="26762">MGSDNLDDPGVTELVRNLMIMSIVALFIVIICVVAVHFFPKRRRQAPEDTDNDCEQQGLDDSVLKTIQVVQFDPERFKEGLECAICLSEVKEGEKTRVLPACDHGFHMECIDMWFHSHSTCPVCRKLIVDRSETSKIPSTITHSHINAPAYVYNPLYTSNSSIMNPKSKTKALIFLAMLLIALVSSPNGVQGRLMSKTADLASSTSQTLKNLQAGANGTFKKVETSFRHIPPSRSNPIQNK</sequence>
<evidence type="ECO:0000313" key="1">
    <source>
        <dbReference type="EMBL" id="KAI3803298.1"/>
    </source>
</evidence>
<dbReference type="Proteomes" id="UP001056120">
    <property type="component" value="Linkage Group LG10"/>
</dbReference>
<comment type="caution">
    <text evidence="1">The sequence shown here is derived from an EMBL/GenBank/DDBJ whole genome shotgun (WGS) entry which is preliminary data.</text>
</comment>
<dbReference type="EMBL" id="CM042027">
    <property type="protein sequence ID" value="KAI3803298.1"/>
    <property type="molecule type" value="Genomic_DNA"/>
</dbReference>
<gene>
    <name evidence="1" type="ORF">L1987_31448</name>
</gene>
<name>A0ACB9I6U1_9ASTR</name>
<evidence type="ECO:0000313" key="2">
    <source>
        <dbReference type="Proteomes" id="UP001056120"/>
    </source>
</evidence>
<protein>
    <submittedName>
        <fullName evidence="1">Uncharacterized protein</fullName>
    </submittedName>
</protein>
<proteinExistence type="predicted"/>
<organism evidence="1 2">
    <name type="scientific">Smallanthus sonchifolius</name>
    <dbReference type="NCBI Taxonomy" id="185202"/>
    <lineage>
        <taxon>Eukaryota</taxon>
        <taxon>Viridiplantae</taxon>
        <taxon>Streptophyta</taxon>
        <taxon>Embryophyta</taxon>
        <taxon>Tracheophyta</taxon>
        <taxon>Spermatophyta</taxon>
        <taxon>Magnoliopsida</taxon>
        <taxon>eudicotyledons</taxon>
        <taxon>Gunneridae</taxon>
        <taxon>Pentapetalae</taxon>
        <taxon>asterids</taxon>
        <taxon>campanulids</taxon>
        <taxon>Asterales</taxon>
        <taxon>Asteraceae</taxon>
        <taxon>Asteroideae</taxon>
        <taxon>Heliantheae alliance</taxon>
        <taxon>Millerieae</taxon>
        <taxon>Smallanthus</taxon>
    </lineage>
</organism>
<reference evidence="2" key="1">
    <citation type="journal article" date="2022" name="Mol. Ecol. Resour.">
        <title>The genomes of chicory, endive, great burdock and yacon provide insights into Asteraceae palaeo-polyploidization history and plant inulin production.</title>
        <authorList>
            <person name="Fan W."/>
            <person name="Wang S."/>
            <person name="Wang H."/>
            <person name="Wang A."/>
            <person name="Jiang F."/>
            <person name="Liu H."/>
            <person name="Zhao H."/>
            <person name="Xu D."/>
            <person name="Zhang Y."/>
        </authorList>
    </citation>
    <scope>NUCLEOTIDE SEQUENCE [LARGE SCALE GENOMIC DNA]</scope>
    <source>
        <strain evidence="2">cv. Yunnan</strain>
    </source>
</reference>
<accession>A0ACB9I6U1</accession>
<keyword evidence="2" id="KW-1185">Reference proteome</keyword>
<reference evidence="1 2" key="2">
    <citation type="journal article" date="2022" name="Mol. Ecol. Resour.">
        <title>The genomes of chicory, endive, great burdock and yacon provide insights into Asteraceae paleo-polyploidization history and plant inulin production.</title>
        <authorList>
            <person name="Fan W."/>
            <person name="Wang S."/>
            <person name="Wang H."/>
            <person name="Wang A."/>
            <person name="Jiang F."/>
            <person name="Liu H."/>
            <person name="Zhao H."/>
            <person name="Xu D."/>
            <person name="Zhang Y."/>
        </authorList>
    </citation>
    <scope>NUCLEOTIDE SEQUENCE [LARGE SCALE GENOMIC DNA]</scope>
    <source>
        <strain evidence="2">cv. Yunnan</strain>
        <tissue evidence="1">Leaves</tissue>
    </source>
</reference>